<organism evidence="3 4">
    <name type="scientific">Amborella trichopoda</name>
    <dbReference type="NCBI Taxonomy" id="13333"/>
    <lineage>
        <taxon>Eukaryota</taxon>
        <taxon>Viridiplantae</taxon>
        <taxon>Streptophyta</taxon>
        <taxon>Embryophyta</taxon>
        <taxon>Tracheophyta</taxon>
        <taxon>Spermatophyta</taxon>
        <taxon>Magnoliopsida</taxon>
        <taxon>Amborellales</taxon>
        <taxon>Amborellaceae</taxon>
        <taxon>Amborella</taxon>
    </lineage>
</organism>
<evidence type="ECO:0000313" key="4">
    <source>
        <dbReference type="Proteomes" id="UP000017836"/>
    </source>
</evidence>
<gene>
    <name evidence="3" type="ORF">AMTR_s00142p00045140</name>
</gene>
<dbReference type="AlphaFoldDB" id="W1PEH0"/>
<keyword evidence="4" id="KW-1185">Reference proteome</keyword>
<keyword evidence="2" id="KW-0472">Membrane</keyword>
<dbReference type="Proteomes" id="UP000017836">
    <property type="component" value="Unassembled WGS sequence"/>
</dbReference>
<reference evidence="4" key="1">
    <citation type="journal article" date="2013" name="Science">
        <title>The Amborella genome and the evolution of flowering plants.</title>
        <authorList>
            <consortium name="Amborella Genome Project"/>
        </authorList>
    </citation>
    <scope>NUCLEOTIDE SEQUENCE [LARGE SCALE GENOMIC DNA]</scope>
</reference>
<name>W1PEH0_AMBTC</name>
<accession>W1PEH0</accession>
<evidence type="ECO:0000256" key="2">
    <source>
        <dbReference type="SAM" id="Phobius"/>
    </source>
</evidence>
<sequence>MMRGTHRTLTPSISNPHPLSLPPIAPNFLFETLLSLHPMAMPMAIDLSILATTNNFIKKKKSMKRKKRRRGRGRGRMRRRRI</sequence>
<evidence type="ECO:0000313" key="3">
    <source>
        <dbReference type="EMBL" id="ERN06031.1"/>
    </source>
</evidence>
<feature type="transmembrane region" description="Helical" evidence="2">
    <location>
        <begin position="39"/>
        <end position="57"/>
    </location>
</feature>
<dbReference type="HOGENOM" id="CLU_2561371_0_0_1"/>
<proteinExistence type="predicted"/>
<dbReference type="EMBL" id="KI393933">
    <property type="protein sequence ID" value="ERN06031.1"/>
    <property type="molecule type" value="Genomic_DNA"/>
</dbReference>
<keyword evidence="2" id="KW-0812">Transmembrane</keyword>
<feature type="region of interest" description="Disordered" evidence="1">
    <location>
        <begin position="57"/>
        <end position="82"/>
    </location>
</feature>
<dbReference type="Gramene" id="ERN06031">
    <property type="protein sequence ID" value="ERN06031"/>
    <property type="gene ID" value="AMTR_s00142p00045140"/>
</dbReference>
<keyword evidence="2" id="KW-1133">Transmembrane helix</keyword>
<protein>
    <submittedName>
        <fullName evidence="3">Uncharacterized protein</fullName>
    </submittedName>
</protein>
<evidence type="ECO:0000256" key="1">
    <source>
        <dbReference type="SAM" id="MobiDB-lite"/>
    </source>
</evidence>